<keyword evidence="2" id="KW-1185">Reference proteome</keyword>
<dbReference type="Pfam" id="PF05960">
    <property type="entry name" value="DUF885"/>
    <property type="match status" value="1"/>
</dbReference>
<sequence>MTPAAQQLDALGERYFRTQHTLEPFNSTLLGLSEFDHLAGDPSIAAGDAAAATFAGILGELAVLDTAQLSDEQRVDHAVLTELVSGAHGDATHALWAASVSGGGYVSRQGLIFQAVPAMTITDDEGAERYLARLEGIPAVLRALAARGRDEAARGRPSTRAGLEQAIAQITASLSVDADVDALLDPTGSPAGARLQEQAADLLRERIRPALEELALTHRVLLAGARDDEHVGIKFVDDGEAGYADAVRRHTTTTRTAGELHQLGLELIDELRGRWAEIGGRALGLTELPAIAARLREDPALRYTSAQDMIDRCRTALTTAEAAAGRAFGHGPIPPCTIESISGADAEGAATAYYRPAALDGSRPGAFFLSTAGAAQTPRYDCEALTFHESVPGHHLQIAAMQQLEIPRWRRHIDTELGAFTEGWGLYAERLADDLGLYSDDLQLLGMLSLSALRAARLVVDTGMHAFGWSRSRAEAYMRENTTATESEIRQEIVRYIGWPGQALGYATGRQEILRLRESSGLDLTTFHGIVLGHGALPLTVLADLVRRGAAG</sequence>
<evidence type="ECO:0000313" key="1">
    <source>
        <dbReference type="EMBL" id="MBT0768254.1"/>
    </source>
</evidence>
<proteinExistence type="predicted"/>
<dbReference type="InterPro" id="IPR010281">
    <property type="entry name" value="DUF885"/>
</dbReference>
<protein>
    <submittedName>
        <fullName evidence="1">DUF885 domain-containing protein</fullName>
    </submittedName>
</protein>
<gene>
    <name evidence="1" type="ORF">KIH74_04930</name>
</gene>
<organism evidence="1 2">
    <name type="scientific">Kineosporia corallincola</name>
    <dbReference type="NCBI Taxonomy" id="2835133"/>
    <lineage>
        <taxon>Bacteria</taxon>
        <taxon>Bacillati</taxon>
        <taxon>Actinomycetota</taxon>
        <taxon>Actinomycetes</taxon>
        <taxon>Kineosporiales</taxon>
        <taxon>Kineosporiaceae</taxon>
        <taxon>Kineosporia</taxon>
    </lineage>
</organism>
<accession>A0ABS5TCV3</accession>
<dbReference type="PANTHER" id="PTHR33361">
    <property type="entry name" value="GLR0591 PROTEIN"/>
    <property type="match status" value="1"/>
</dbReference>
<dbReference type="EMBL" id="JAHBAY010000002">
    <property type="protein sequence ID" value="MBT0768254.1"/>
    <property type="molecule type" value="Genomic_DNA"/>
</dbReference>
<dbReference type="RefSeq" id="WP_214154556.1">
    <property type="nucleotide sequence ID" value="NZ_JAHBAY010000002.1"/>
</dbReference>
<reference evidence="1 2" key="1">
    <citation type="submission" date="2021-05" db="EMBL/GenBank/DDBJ databases">
        <title>Kineosporia and Streptomyces sp. nov. two new marine actinobacteria isolated from Coral.</title>
        <authorList>
            <person name="Buangrab K."/>
            <person name="Sutthacheep M."/>
            <person name="Yeemin T."/>
            <person name="Harunari E."/>
            <person name="Igarashi Y."/>
            <person name="Kanchanasin P."/>
            <person name="Tanasupawat S."/>
            <person name="Phongsopitanun W."/>
        </authorList>
    </citation>
    <scope>NUCLEOTIDE SEQUENCE [LARGE SCALE GENOMIC DNA]</scope>
    <source>
        <strain evidence="1 2">J2-2</strain>
    </source>
</reference>
<dbReference type="Proteomes" id="UP001197247">
    <property type="component" value="Unassembled WGS sequence"/>
</dbReference>
<evidence type="ECO:0000313" key="2">
    <source>
        <dbReference type="Proteomes" id="UP001197247"/>
    </source>
</evidence>
<name>A0ABS5TCV3_9ACTN</name>
<comment type="caution">
    <text evidence="1">The sequence shown here is derived from an EMBL/GenBank/DDBJ whole genome shotgun (WGS) entry which is preliminary data.</text>
</comment>
<dbReference type="PANTHER" id="PTHR33361:SF2">
    <property type="entry name" value="DUF885 DOMAIN-CONTAINING PROTEIN"/>
    <property type="match status" value="1"/>
</dbReference>